<dbReference type="Proteomes" id="UP000198504">
    <property type="component" value="Unassembled WGS sequence"/>
</dbReference>
<dbReference type="InterPro" id="IPR000182">
    <property type="entry name" value="GNAT_dom"/>
</dbReference>
<keyword evidence="2" id="KW-0808">Transferase</keyword>
<dbReference type="RefSeq" id="WP_170854053.1">
    <property type="nucleotide sequence ID" value="NZ_FOFA01000003.1"/>
</dbReference>
<dbReference type="GO" id="GO:0016747">
    <property type="term" value="F:acyltransferase activity, transferring groups other than amino-acyl groups"/>
    <property type="evidence" value="ECO:0007669"/>
    <property type="project" value="InterPro"/>
</dbReference>
<feature type="domain" description="N-acetyltransferase" evidence="1">
    <location>
        <begin position="3"/>
        <end position="159"/>
    </location>
</feature>
<dbReference type="EMBL" id="FOFA01000003">
    <property type="protein sequence ID" value="SEQ29941.1"/>
    <property type="molecule type" value="Genomic_DNA"/>
</dbReference>
<dbReference type="PROSITE" id="PS51186">
    <property type="entry name" value="GNAT"/>
    <property type="match status" value="1"/>
</dbReference>
<dbReference type="Gene3D" id="3.40.630.30">
    <property type="match status" value="1"/>
</dbReference>
<sequence length="164" mass="17820">MSVEVRVPRADEAEAVARCQLDCWRDAYAGLVDPARLGPSLDDVAANVERWHAILAGPARVRVAVEDGRLVGFATVRPGADGAPDHLAALYTRRAHWSTGLGQRLLDAVLGGAPATLRVFRDNERAVRFYARNGFVPDGYEGEEPHWGGVEIGMVRTGRSAHPR</sequence>
<evidence type="ECO:0000313" key="2">
    <source>
        <dbReference type="EMBL" id="SEQ29941.1"/>
    </source>
</evidence>
<accession>A0A1H9EWA5</accession>
<name>A0A1H9EWA5_9ACTN</name>
<dbReference type="STRING" id="1036181.SAMN05421756_10370"/>
<dbReference type="Pfam" id="PF00583">
    <property type="entry name" value="Acetyltransf_1"/>
    <property type="match status" value="1"/>
</dbReference>
<evidence type="ECO:0000259" key="1">
    <source>
        <dbReference type="PROSITE" id="PS51186"/>
    </source>
</evidence>
<dbReference type="InterPro" id="IPR016181">
    <property type="entry name" value="Acyl_CoA_acyltransferase"/>
</dbReference>
<organism evidence="2 3">
    <name type="scientific">Microlunatus flavus</name>
    <dbReference type="NCBI Taxonomy" id="1036181"/>
    <lineage>
        <taxon>Bacteria</taxon>
        <taxon>Bacillati</taxon>
        <taxon>Actinomycetota</taxon>
        <taxon>Actinomycetes</taxon>
        <taxon>Propionibacteriales</taxon>
        <taxon>Propionibacteriaceae</taxon>
        <taxon>Microlunatus</taxon>
    </lineage>
</organism>
<dbReference type="CDD" id="cd04301">
    <property type="entry name" value="NAT_SF"/>
    <property type="match status" value="1"/>
</dbReference>
<keyword evidence="3" id="KW-1185">Reference proteome</keyword>
<dbReference type="AlphaFoldDB" id="A0A1H9EWA5"/>
<proteinExistence type="predicted"/>
<evidence type="ECO:0000313" key="3">
    <source>
        <dbReference type="Proteomes" id="UP000198504"/>
    </source>
</evidence>
<reference evidence="3" key="1">
    <citation type="submission" date="2016-10" db="EMBL/GenBank/DDBJ databases">
        <authorList>
            <person name="Varghese N."/>
            <person name="Submissions S."/>
        </authorList>
    </citation>
    <scope>NUCLEOTIDE SEQUENCE [LARGE SCALE GENOMIC DNA]</scope>
    <source>
        <strain evidence="3">CGMCC 4.6856</strain>
    </source>
</reference>
<gene>
    <name evidence="2" type="ORF">SAMN05421756_10370</name>
</gene>
<dbReference type="SUPFAM" id="SSF55729">
    <property type="entry name" value="Acyl-CoA N-acyltransferases (Nat)"/>
    <property type="match status" value="1"/>
</dbReference>
<protein>
    <submittedName>
        <fullName evidence="2">Acetyltransferase (GNAT) family protein</fullName>
    </submittedName>
</protein>